<dbReference type="AlphaFoldDB" id="A0A0E9VMK4"/>
<reference evidence="2" key="2">
    <citation type="journal article" date="2015" name="Fish Shellfish Immunol.">
        <title>Early steps in the European eel (Anguilla anguilla)-Vibrio vulnificus interaction in the gills: Role of the RtxA13 toxin.</title>
        <authorList>
            <person name="Callol A."/>
            <person name="Pajuelo D."/>
            <person name="Ebbesson L."/>
            <person name="Teles M."/>
            <person name="MacKenzie S."/>
            <person name="Amaro C."/>
        </authorList>
    </citation>
    <scope>NUCLEOTIDE SEQUENCE</scope>
</reference>
<organism evidence="2">
    <name type="scientific">Anguilla anguilla</name>
    <name type="common">European freshwater eel</name>
    <name type="synonym">Muraena anguilla</name>
    <dbReference type="NCBI Taxonomy" id="7936"/>
    <lineage>
        <taxon>Eukaryota</taxon>
        <taxon>Metazoa</taxon>
        <taxon>Chordata</taxon>
        <taxon>Craniata</taxon>
        <taxon>Vertebrata</taxon>
        <taxon>Euteleostomi</taxon>
        <taxon>Actinopterygii</taxon>
        <taxon>Neopterygii</taxon>
        <taxon>Teleostei</taxon>
        <taxon>Anguilliformes</taxon>
        <taxon>Anguillidae</taxon>
        <taxon>Anguilla</taxon>
    </lineage>
</organism>
<feature type="region of interest" description="Disordered" evidence="1">
    <location>
        <begin position="1"/>
        <end position="41"/>
    </location>
</feature>
<evidence type="ECO:0000256" key="1">
    <source>
        <dbReference type="SAM" id="MobiDB-lite"/>
    </source>
</evidence>
<protein>
    <submittedName>
        <fullName evidence="2">Uncharacterized protein</fullName>
    </submittedName>
</protein>
<dbReference type="EMBL" id="GBXM01029300">
    <property type="protein sequence ID" value="JAH79277.1"/>
    <property type="molecule type" value="Transcribed_RNA"/>
</dbReference>
<name>A0A0E9VMK4_ANGAN</name>
<accession>A0A0E9VMK4</accession>
<evidence type="ECO:0000313" key="2">
    <source>
        <dbReference type="EMBL" id="JAH79277.1"/>
    </source>
</evidence>
<feature type="compositionally biased region" description="Basic and acidic residues" evidence="1">
    <location>
        <begin position="25"/>
        <end position="41"/>
    </location>
</feature>
<proteinExistence type="predicted"/>
<sequence length="41" mass="4865">MGHIIRRNAHSDSPWAHHLQQHPKMGKDHVSKFTSEEHIRK</sequence>
<reference evidence="2" key="1">
    <citation type="submission" date="2014-11" db="EMBL/GenBank/DDBJ databases">
        <authorList>
            <person name="Amaro Gonzalez C."/>
        </authorList>
    </citation>
    <scope>NUCLEOTIDE SEQUENCE</scope>
</reference>